<gene>
    <name evidence="1" type="ORF">BWY73_01509</name>
</gene>
<dbReference type="AlphaFoldDB" id="A0A1V5M886"/>
<evidence type="ECO:0000313" key="1">
    <source>
        <dbReference type="EMBL" id="OPZ89433.1"/>
    </source>
</evidence>
<sequence length="232" mass="24156">MELEDGGGHLAGDTVFDGLVDGVGLVGAVGQQDDFPGVHDRSHTHGDGVKRHLAGVGEEAGVVLDGLLGEGLDMGARGQGRTGLVEADMAVAADAQYLEVDAAGLDDPLLVLAAVCGGPAVRGAAVRKVDVLLSDVDVAEEVLPHEVVVTLGVFGRQAEVLVEVEGRHPRKIQALFPVQADEFLVKAERGAAGGQAEDQVRFFLQAGLDDPGRLAAHFRHAGFDDDLHRASR</sequence>
<dbReference type="EMBL" id="MWAK01000368">
    <property type="protein sequence ID" value="OPZ89433.1"/>
    <property type="molecule type" value="Genomic_DNA"/>
</dbReference>
<organism evidence="1">
    <name type="scientific">candidate division TA06 bacterium ADurb.Bin417</name>
    <dbReference type="NCBI Taxonomy" id="1852828"/>
    <lineage>
        <taxon>Bacteria</taxon>
        <taxon>Bacteria division TA06</taxon>
    </lineage>
</organism>
<comment type="caution">
    <text evidence="1">The sequence shown here is derived from an EMBL/GenBank/DDBJ whole genome shotgun (WGS) entry which is preliminary data.</text>
</comment>
<dbReference type="Proteomes" id="UP000485484">
    <property type="component" value="Unassembled WGS sequence"/>
</dbReference>
<protein>
    <submittedName>
        <fullName evidence="1">Uncharacterized protein</fullName>
    </submittedName>
</protein>
<reference evidence="1" key="1">
    <citation type="submission" date="2017-02" db="EMBL/GenBank/DDBJ databases">
        <title>Delving into the versatile metabolic prowess of the omnipresent phylum Bacteroidetes.</title>
        <authorList>
            <person name="Nobu M.K."/>
            <person name="Mei R."/>
            <person name="Narihiro T."/>
            <person name="Kuroda K."/>
            <person name="Liu W.-T."/>
        </authorList>
    </citation>
    <scope>NUCLEOTIDE SEQUENCE</scope>
    <source>
        <strain evidence="1">ADurb.Bin417</strain>
    </source>
</reference>
<name>A0A1V5M886_UNCT6</name>
<accession>A0A1V5M886</accession>
<proteinExistence type="predicted"/>